<dbReference type="AlphaFoldDB" id="A0A4D4J9K1"/>
<evidence type="ECO:0000313" key="2">
    <source>
        <dbReference type="Proteomes" id="UP000298860"/>
    </source>
</evidence>
<reference evidence="2" key="1">
    <citation type="submission" date="2019-04" db="EMBL/GenBank/DDBJ databases">
        <title>Draft genome sequence of Pseudonocardiaceae bacterium SL3-2-4.</title>
        <authorList>
            <person name="Ningsih F."/>
            <person name="Yokota A."/>
            <person name="Sakai Y."/>
            <person name="Nanatani K."/>
            <person name="Yabe S."/>
            <person name="Oetari A."/>
            <person name="Sjamsuridzal W."/>
        </authorList>
    </citation>
    <scope>NUCLEOTIDE SEQUENCE [LARGE SCALE GENOMIC DNA]</scope>
    <source>
        <strain evidence="2">SL3-2-4</strain>
    </source>
</reference>
<dbReference type="OrthoDB" id="199743at2"/>
<dbReference type="InterPro" id="IPR015422">
    <property type="entry name" value="PyrdxlP-dep_Trfase_small"/>
</dbReference>
<protein>
    <recommendedName>
        <fullName evidence="3">Aminotransferase class I/classII domain-containing protein</fullName>
    </recommendedName>
</protein>
<dbReference type="Proteomes" id="UP000298860">
    <property type="component" value="Unassembled WGS sequence"/>
</dbReference>
<evidence type="ECO:0000313" key="1">
    <source>
        <dbReference type="EMBL" id="GDY31942.1"/>
    </source>
</evidence>
<accession>A0A4D4J9K1</accession>
<sequence length="121" mass="13436">MRTPRCALEVFRERGVRLRTAPHRADGVDVEMLLRLVRARRPRLVYLLPAVHTPVGVQLPPSAGRAVADAMVDTGGVLLTPGPVFSATEGQRDRLRLPFAAQEAVHTGVERLAALWRRRGW</sequence>
<keyword evidence="2" id="KW-1185">Reference proteome</keyword>
<dbReference type="SUPFAM" id="SSF53383">
    <property type="entry name" value="PLP-dependent transferases"/>
    <property type="match status" value="1"/>
</dbReference>
<organism evidence="1 2">
    <name type="scientific">Gandjariella thermophila</name>
    <dbReference type="NCBI Taxonomy" id="1931992"/>
    <lineage>
        <taxon>Bacteria</taxon>
        <taxon>Bacillati</taxon>
        <taxon>Actinomycetota</taxon>
        <taxon>Actinomycetes</taxon>
        <taxon>Pseudonocardiales</taxon>
        <taxon>Pseudonocardiaceae</taxon>
        <taxon>Gandjariella</taxon>
    </lineage>
</organism>
<name>A0A4D4J9K1_9PSEU</name>
<proteinExistence type="predicted"/>
<gene>
    <name evidence="1" type="ORF">GTS_35750</name>
</gene>
<comment type="caution">
    <text evidence="1">The sequence shown here is derived from an EMBL/GenBank/DDBJ whole genome shotgun (WGS) entry which is preliminary data.</text>
</comment>
<dbReference type="Gene3D" id="3.90.1150.10">
    <property type="entry name" value="Aspartate Aminotransferase, domain 1"/>
    <property type="match status" value="1"/>
</dbReference>
<evidence type="ECO:0008006" key="3">
    <source>
        <dbReference type="Google" id="ProtNLM"/>
    </source>
</evidence>
<dbReference type="InterPro" id="IPR015424">
    <property type="entry name" value="PyrdxlP-dep_Trfase"/>
</dbReference>
<dbReference type="EMBL" id="BJFL01000019">
    <property type="protein sequence ID" value="GDY31942.1"/>
    <property type="molecule type" value="Genomic_DNA"/>
</dbReference>
<dbReference type="RefSeq" id="WP_137814985.1">
    <property type="nucleotide sequence ID" value="NZ_BJFL01000019.1"/>
</dbReference>